<dbReference type="OrthoDB" id="9802264at2"/>
<evidence type="ECO:0000313" key="13">
    <source>
        <dbReference type="Proteomes" id="UP000317371"/>
    </source>
</evidence>
<evidence type="ECO:0000313" key="12">
    <source>
        <dbReference type="EMBL" id="TQE93679.1"/>
    </source>
</evidence>
<dbReference type="PANTHER" id="PTHR43297">
    <property type="entry name" value="OLIGOPEPTIDE TRANSPORT ATP-BINDING PROTEIN APPD"/>
    <property type="match status" value="1"/>
</dbReference>
<dbReference type="GO" id="GO:0005886">
    <property type="term" value="C:plasma membrane"/>
    <property type="evidence" value="ECO:0007669"/>
    <property type="project" value="UniProtKB-SubCell"/>
</dbReference>
<dbReference type="GO" id="GO:0015833">
    <property type="term" value="P:peptide transport"/>
    <property type="evidence" value="ECO:0007669"/>
    <property type="project" value="InterPro"/>
</dbReference>
<dbReference type="GO" id="GO:0005524">
    <property type="term" value="F:ATP binding"/>
    <property type="evidence" value="ECO:0007669"/>
    <property type="project" value="UniProtKB-KW"/>
</dbReference>
<dbReference type="CDD" id="cd03257">
    <property type="entry name" value="ABC_NikE_OppD_transporters"/>
    <property type="match status" value="1"/>
</dbReference>
<dbReference type="FunFam" id="3.40.50.300:FF:000016">
    <property type="entry name" value="Oligopeptide ABC transporter ATP-binding component"/>
    <property type="match status" value="1"/>
</dbReference>
<keyword evidence="9" id="KW-0472">Membrane</keyword>
<keyword evidence="4" id="KW-1003">Cell membrane</keyword>
<dbReference type="InParanoid" id="A0A540VA90"/>
<dbReference type="Proteomes" id="UP000317371">
    <property type="component" value="Unassembled WGS sequence"/>
</dbReference>
<dbReference type="PROSITE" id="PS00211">
    <property type="entry name" value="ABC_TRANSPORTER_1"/>
    <property type="match status" value="1"/>
</dbReference>
<comment type="caution">
    <text evidence="12">The sequence shown here is derived from an EMBL/GenBank/DDBJ whole genome shotgun (WGS) entry which is preliminary data.</text>
</comment>
<dbReference type="InterPro" id="IPR003593">
    <property type="entry name" value="AAA+_ATPase"/>
</dbReference>
<dbReference type="SUPFAM" id="SSF52540">
    <property type="entry name" value="P-loop containing nucleoside triphosphate hydrolases"/>
    <property type="match status" value="1"/>
</dbReference>
<proteinExistence type="inferred from homology"/>
<organism evidence="12 13">
    <name type="scientific">Litorilinea aerophila</name>
    <dbReference type="NCBI Taxonomy" id="1204385"/>
    <lineage>
        <taxon>Bacteria</taxon>
        <taxon>Bacillati</taxon>
        <taxon>Chloroflexota</taxon>
        <taxon>Caldilineae</taxon>
        <taxon>Caldilineales</taxon>
        <taxon>Caldilineaceae</taxon>
        <taxon>Litorilinea</taxon>
    </lineage>
</organism>
<evidence type="ECO:0000256" key="2">
    <source>
        <dbReference type="ARBA" id="ARBA00005417"/>
    </source>
</evidence>
<dbReference type="InterPro" id="IPR017871">
    <property type="entry name" value="ABC_transporter-like_CS"/>
</dbReference>
<dbReference type="InterPro" id="IPR003439">
    <property type="entry name" value="ABC_transporter-like_ATP-bd"/>
</dbReference>
<evidence type="ECO:0000256" key="10">
    <source>
        <dbReference type="SAM" id="MobiDB-lite"/>
    </source>
</evidence>
<dbReference type="InterPro" id="IPR050388">
    <property type="entry name" value="ABC_Ni/Peptide_Import"/>
</dbReference>
<dbReference type="PROSITE" id="PS50893">
    <property type="entry name" value="ABC_TRANSPORTER_2"/>
    <property type="match status" value="1"/>
</dbReference>
<evidence type="ECO:0000256" key="9">
    <source>
        <dbReference type="ARBA" id="ARBA00023136"/>
    </source>
</evidence>
<evidence type="ECO:0000256" key="4">
    <source>
        <dbReference type="ARBA" id="ARBA00022475"/>
    </source>
</evidence>
<keyword evidence="13" id="KW-1185">Reference proteome</keyword>
<evidence type="ECO:0000256" key="3">
    <source>
        <dbReference type="ARBA" id="ARBA00022448"/>
    </source>
</evidence>
<feature type="domain" description="ABC transporter" evidence="11">
    <location>
        <begin position="24"/>
        <end position="277"/>
    </location>
</feature>
<evidence type="ECO:0000259" key="11">
    <source>
        <dbReference type="PROSITE" id="PS50893"/>
    </source>
</evidence>
<keyword evidence="3" id="KW-0813">Transport</keyword>
<dbReference type="Gene3D" id="3.40.50.300">
    <property type="entry name" value="P-loop containing nucleotide triphosphate hydrolases"/>
    <property type="match status" value="1"/>
</dbReference>
<comment type="subcellular location">
    <subcellularLocation>
        <location evidence="1">Cell membrane</location>
        <topology evidence="1">Peripheral membrane protein</topology>
    </subcellularLocation>
</comment>
<name>A0A540VA90_9CHLR</name>
<evidence type="ECO:0000256" key="5">
    <source>
        <dbReference type="ARBA" id="ARBA00022519"/>
    </source>
</evidence>
<dbReference type="NCBIfam" id="TIGR01727">
    <property type="entry name" value="oligo_HPY"/>
    <property type="match status" value="1"/>
</dbReference>
<comment type="similarity">
    <text evidence="2">Belongs to the ABC transporter superfamily.</text>
</comment>
<evidence type="ECO:0000256" key="7">
    <source>
        <dbReference type="ARBA" id="ARBA00022840"/>
    </source>
</evidence>
<keyword evidence="7 12" id="KW-0067">ATP-binding</keyword>
<dbReference type="EMBL" id="VIGC01000035">
    <property type="protein sequence ID" value="TQE93679.1"/>
    <property type="molecule type" value="Genomic_DNA"/>
</dbReference>
<dbReference type="SMART" id="SM00382">
    <property type="entry name" value="AAA"/>
    <property type="match status" value="1"/>
</dbReference>
<evidence type="ECO:0000256" key="8">
    <source>
        <dbReference type="ARBA" id="ARBA00022967"/>
    </source>
</evidence>
<dbReference type="InterPro" id="IPR013563">
    <property type="entry name" value="Oligopep_ABC_C"/>
</dbReference>
<dbReference type="Pfam" id="PF00005">
    <property type="entry name" value="ABC_tran"/>
    <property type="match status" value="1"/>
</dbReference>
<feature type="region of interest" description="Disordered" evidence="10">
    <location>
        <begin position="355"/>
        <end position="374"/>
    </location>
</feature>
<reference evidence="12 13" key="1">
    <citation type="submission" date="2019-06" db="EMBL/GenBank/DDBJ databases">
        <title>Genome sequence of Litorilinea aerophila BAA-2444.</title>
        <authorList>
            <person name="Maclea K.S."/>
            <person name="Maurais E.G."/>
            <person name="Iannazzi L.C."/>
        </authorList>
    </citation>
    <scope>NUCLEOTIDE SEQUENCE [LARGE SCALE GENOMIC DNA]</scope>
    <source>
        <strain evidence="12 13">ATCC BAA-2444</strain>
    </source>
</reference>
<sequence length="374" mass="41697">MSLSTTELRKDPGQLPGDGQKPALSLQNVHVIYRTRRGKVQAVRGVSLDLQAGESLALIGESGSGKTTLGLAIVQLLVSTARVEPGTIIYRRGDREVDVLQLKGAALREFRWRDCAMVFQSALNALNPVLRVWDQVWDTAKAHGWNDRKAVHERFLDLLRFVQLDPRRVIYAFPHELSGGMRQRALLAMALLLDPQILILDEPTTALDILTQRTIIDLLRRLKEEQHFTMIFISHDLAIAAELADRVATMYAGRVVEVGAVNDIFYRPRHPYTLGLIRAVPTVTGGFEELASIPGSPPDLINLPGGCKFHPRCPFATERCHHEEPDLEPVGPGHQAACWHWTEVEKELARNPLHRGVPLQATQASAQESREVQS</sequence>
<dbReference type="RefSeq" id="WP_141612009.1">
    <property type="nucleotide sequence ID" value="NZ_VIGC02000035.1"/>
</dbReference>
<evidence type="ECO:0000256" key="6">
    <source>
        <dbReference type="ARBA" id="ARBA00022741"/>
    </source>
</evidence>
<dbReference type="PANTHER" id="PTHR43297:SF14">
    <property type="entry name" value="ATPASE AAA-TYPE CORE DOMAIN-CONTAINING PROTEIN"/>
    <property type="match status" value="1"/>
</dbReference>
<evidence type="ECO:0000256" key="1">
    <source>
        <dbReference type="ARBA" id="ARBA00004202"/>
    </source>
</evidence>
<dbReference type="InterPro" id="IPR027417">
    <property type="entry name" value="P-loop_NTPase"/>
</dbReference>
<keyword evidence="8" id="KW-1278">Translocase</keyword>
<keyword evidence="5" id="KW-0997">Cell inner membrane</keyword>
<dbReference type="Pfam" id="PF08352">
    <property type="entry name" value="oligo_HPY"/>
    <property type="match status" value="1"/>
</dbReference>
<dbReference type="GO" id="GO:0016887">
    <property type="term" value="F:ATP hydrolysis activity"/>
    <property type="evidence" value="ECO:0007669"/>
    <property type="project" value="InterPro"/>
</dbReference>
<dbReference type="AlphaFoldDB" id="A0A540VA90"/>
<feature type="region of interest" description="Disordered" evidence="10">
    <location>
        <begin position="1"/>
        <end position="21"/>
    </location>
</feature>
<keyword evidence="6" id="KW-0547">Nucleotide-binding</keyword>
<protein>
    <submittedName>
        <fullName evidence="12">ABC transporter ATP-binding protein</fullName>
    </submittedName>
</protein>
<accession>A0A540VA90</accession>
<gene>
    <name evidence="12" type="ORF">FKZ61_20375</name>
</gene>